<evidence type="ECO:0000313" key="1">
    <source>
        <dbReference type="EMBL" id="MFD1206667.1"/>
    </source>
</evidence>
<dbReference type="Proteomes" id="UP001597231">
    <property type="component" value="Unassembled WGS sequence"/>
</dbReference>
<proteinExistence type="predicted"/>
<sequence length="67" mass="7839">MIIITEEDYQQAAKKGISRHTLRNRLRKLKWDRERAITEPVMTQQEVTAKAAAATPFRKTNALHFMK</sequence>
<keyword evidence="2" id="KW-1185">Reference proteome</keyword>
<dbReference type="RefSeq" id="WP_381482268.1">
    <property type="nucleotide sequence ID" value="NZ_JBHTLT010000127.1"/>
</dbReference>
<dbReference type="EMBL" id="JBHTLT010000127">
    <property type="protein sequence ID" value="MFD1206667.1"/>
    <property type="molecule type" value="Genomic_DNA"/>
</dbReference>
<accession>A0ABW3U507</accession>
<organism evidence="1 2">
    <name type="scientific">Sporosarcina contaminans</name>
    <dbReference type="NCBI Taxonomy" id="633403"/>
    <lineage>
        <taxon>Bacteria</taxon>
        <taxon>Bacillati</taxon>
        <taxon>Bacillota</taxon>
        <taxon>Bacilli</taxon>
        <taxon>Bacillales</taxon>
        <taxon>Caryophanaceae</taxon>
        <taxon>Sporosarcina</taxon>
    </lineage>
</organism>
<name>A0ABW3U507_9BACL</name>
<evidence type="ECO:0000313" key="2">
    <source>
        <dbReference type="Proteomes" id="UP001597231"/>
    </source>
</evidence>
<gene>
    <name evidence="1" type="ORF">ACFQ38_16340</name>
</gene>
<reference evidence="2" key="1">
    <citation type="journal article" date="2019" name="Int. J. Syst. Evol. Microbiol.">
        <title>The Global Catalogue of Microorganisms (GCM) 10K type strain sequencing project: providing services to taxonomists for standard genome sequencing and annotation.</title>
        <authorList>
            <consortium name="The Broad Institute Genomics Platform"/>
            <consortium name="The Broad Institute Genome Sequencing Center for Infectious Disease"/>
            <person name="Wu L."/>
            <person name="Ma J."/>
        </authorList>
    </citation>
    <scope>NUCLEOTIDE SEQUENCE [LARGE SCALE GENOMIC DNA]</scope>
    <source>
        <strain evidence="2">CCUG 53915</strain>
    </source>
</reference>
<protein>
    <submittedName>
        <fullName evidence="1">Uncharacterized protein</fullName>
    </submittedName>
</protein>
<comment type="caution">
    <text evidence="1">The sequence shown here is derived from an EMBL/GenBank/DDBJ whole genome shotgun (WGS) entry which is preliminary data.</text>
</comment>